<feature type="non-terminal residue" evidence="1">
    <location>
        <position position="1"/>
    </location>
</feature>
<dbReference type="Proteomes" id="UP000824469">
    <property type="component" value="Unassembled WGS sequence"/>
</dbReference>
<organism evidence="1 2">
    <name type="scientific">Taxus chinensis</name>
    <name type="common">Chinese yew</name>
    <name type="synonym">Taxus wallichiana var. chinensis</name>
    <dbReference type="NCBI Taxonomy" id="29808"/>
    <lineage>
        <taxon>Eukaryota</taxon>
        <taxon>Viridiplantae</taxon>
        <taxon>Streptophyta</taxon>
        <taxon>Embryophyta</taxon>
        <taxon>Tracheophyta</taxon>
        <taxon>Spermatophyta</taxon>
        <taxon>Pinopsida</taxon>
        <taxon>Pinidae</taxon>
        <taxon>Conifers II</taxon>
        <taxon>Cupressales</taxon>
        <taxon>Taxaceae</taxon>
        <taxon>Taxus</taxon>
    </lineage>
</organism>
<proteinExistence type="predicted"/>
<keyword evidence="2" id="KW-1185">Reference proteome</keyword>
<reference evidence="1 2" key="1">
    <citation type="journal article" date="2021" name="Nat. Plants">
        <title>The Taxus genome provides insights into paclitaxel biosynthesis.</title>
        <authorList>
            <person name="Xiong X."/>
            <person name="Gou J."/>
            <person name="Liao Q."/>
            <person name="Li Y."/>
            <person name="Zhou Q."/>
            <person name="Bi G."/>
            <person name="Li C."/>
            <person name="Du R."/>
            <person name="Wang X."/>
            <person name="Sun T."/>
            <person name="Guo L."/>
            <person name="Liang H."/>
            <person name="Lu P."/>
            <person name="Wu Y."/>
            <person name="Zhang Z."/>
            <person name="Ro D.K."/>
            <person name="Shang Y."/>
            <person name="Huang S."/>
            <person name="Yan J."/>
        </authorList>
    </citation>
    <scope>NUCLEOTIDE SEQUENCE [LARGE SCALE GENOMIC DNA]</scope>
    <source>
        <strain evidence="1">Ta-2019</strain>
    </source>
</reference>
<dbReference type="EMBL" id="JAHRHJ020000005">
    <property type="protein sequence ID" value="KAH9313665.1"/>
    <property type="molecule type" value="Genomic_DNA"/>
</dbReference>
<protein>
    <submittedName>
        <fullName evidence="1">Uncharacterized protein</fullName>
    </submittedName>
</protein>
<evidence type="ECO:0000313" key="1">
    <source>
        <dbReference type="EMBL" id="KAH9313665.1"/>
    </source>
</evidence>
<accession>A0AA38G0V7</accession>
<gene>
    <name evidence="1" type="ORF">KI387_022292</name>
</gene>
<evidence type="ECO:0000313" key="2">
    <source>
        <dbReference type="Proteomes" id="UP000824469"/>
    </source>
</evidence>
<name>A0AA38G0V7_TAXCH</name>
<comment type="caution">
    <text evidence="1">The sequence shown here is derived from an EMBL/GenBank/DDBJ whole genome shotgun (WGS) entry which is preliminary data.</text>
</comment>
<sequence>GMGGKSVDAQECLTEVPGKPQSVVSEEALHEIYANTIGEICDAKNAPTACTSAVIVRDDLPTSK</sequence>
<feature type="non-terminal residue" evidence="1">
    <location>
        <position position="64"/>
    </location>
</feature>
<dbReference type="AlphaFoldDB" id="A0AA38G0V7"/>